<dbReference type="GO" id="GO:0005840">
    <property type="term" value="C:ribosome"/>
    <property type="evidence" value="ECO:0007669"/>
    <property type="project" value="UniProtKB-KW"/>
</dbReference>
<dbReference type="Gene3D" id="4.10.830.30">
    <property type="entry name" value="Ribosomal protein L31"/>
    <property type="match status" value="1"/>
</dbReference>
<reference evidence="3" key="1">
    <citation type="journal article" date="2014" name="Front. Microbiol.">
        <title>High frequency of phylogenetically diverse reductive dehalogenase-homologous genes in deep subseafloor sedimentary metagenomes.</title>
        <authorList>
            <person name="Kawai M."/>
            <person name="Futagami T."/>
            <person name="Toyoda A."/>
            <person name="Takaki Y."/>
            <person name="Nishi S."/>
            <person name="Hori S."/>
            <person name="Arai W."/>
            <person name="Tsubouchi T."/>
            <person name="Morono Y."/>
            <person name="Uchiyama I."/>
            <person name="Ito T."/>
            <person name="Fujiyama A."/>
            <person name="Inagaki F."/>
            <person name="Takami H."/>
        </authorList>
    </citation>
    <scope>NUCLEOTIDE SEQUENCE</scope>
    <source>
        <strain evidence="3">Expedition CK06-06</strain>
    </source>
</reference>
<dbReference type="PRINTS" id="PR01249">
    <property type="entry name" value="RIBOSOMALL31"/>
</dbReference>
<proteinExistence type="predicted"/>
<dbReference type="Pfam" id="PF01197">
    <property type="entry name" value="Ribosomal_L31"/>
    <property type="match status" value="1"/>
</dbReference>
<evidence type="ECO:0000256" key="1">
    <source>
        <dbReference type="ARBA" id="ARBA00022980"/>
    </source>
</evidence>
<organism evidence="3">
    <name type="scientific">marine sediment metagenome</name>
    <dbReference type="NCBI Taxonomy" id="412755"/>
    <lineage>
        <taxon>unclassified sequences</taxon>
        <taxon>metagenomes</taxon>
        <taxon>ecological metagenomes</taxon>
    </lineage>
</organism>
<dbReference type="InterPro" id="IPR002150">
    <property type="entry name" value="Ribosomal_bL31"/>
</dbReference>
<dbReference type="GO" id="GO:1990904">
    <property type="term" value="C:ribonucleoprotein complex"/>
    <property type="evidence" value="ECO:0007669"/>
    <property type="project" value="UniProtKB-KW"/>
</dbReference>
<keyword evidence="1" id="KW-0689">Ribosomal protein</keyword>
<protein>
    <recommendedName>
        <fullName evidence="4">50S ribosomal protein L31</fullName>
    </recommendedName>
</protein>
<dbReference type="AlphaFoldDB" id="X0UPV5"/>
<dbReference type="EMBL" id="BARS01015440">
    <property type="protein sequence ID" value="GAF90485.1"/>
    <property type="molecule type" value="Genomic_DNA"/>
</dbReference>
<dbReference type="InterPro" id="IPR034704">
    <property type="entry name" value="Ribosomal_bL28/bL31-like_sf"/>
</dbReference>
<comment type="caution">
    <text evidence="3">The sequence shown here is derived from an EMBL/GenBank/DDBJ whole genome shotgun (WGS) entry which is preliminary data.</text>
</comment>
<dbReference type="NCBIfam" id="TIGR00105">
    <property type="entry name" value="L31"/>
    <property type="match status" value="1"/>
</dbReference>
<evidence type="ECO:0000256" key="2">
    <source>
        <dbReference type="ARBA" id="ARBA00023274"/>
    </source>
</evidence>
<dbReference type="PANTHER" id="PTHR33280">
    <property type="entry name" value="50S RIBOSOMAL PROTEIN L31, CHLOROPLASTIC"/>
    <property type="match status" value="1"/>
</dbReference>
<dbReference type="InterPro" id="IPR042105">
    <property type="entry name" value="Ribosomal_bL31_sf"/>
</dbReference>
<gene>
    <name evidence="3" type="ORF">S01H1_25548</name>
</gene>
<sequence>TFQTKTTVGDLKVELCSKCHPFFTGTQKLIDSAGRVEKYYRRFGKSKNKNENEKQEKEIKK</sequence>
<dbReference type="SUPFAM" id="SSF143800">
    <property type="entry name" value="L28p-like"/>
    <property type="match status" value="1"/>
</dbReference>
<evidence type="ECO:0008006" key="4">
    <source>
        <dbReference type="Google" id="ProtNLM"/>
    </source>
</evidence>
<feature type="non-terminal residue" evidence="3">
    <location>
        <position position="1"/>
    </location>
</feature>
<dbReference type="GO" id="GO:0003735">
    <property type="term" value="F:structural constituent of ribosome"/>
    <property type="evidence" value="ECO:0007669"/>
    <property type="project" value="InterPro"/>
</dbReference>
<evidence type="ECO:0000313" key="3">
    <source>
        <dbReference type="EMBL" id="GAF90485.1"/>
    </source>
</evidence>
<dbReference type="PANTHER" id="PTHR33280:SF1">
    <property type="entry name" value="LARGE RIBOSOMAL SUBUNIT PROTEIN BL31C"/>
    <property type="match status" value="1"/>
</dbReference>
<accession>X0UPV5</accession>
<dbReference type="GO" id="GO:0006412">
    <property type="term" value="P:translation"/>
    <property type="evidence" value="ECO:0007669"/>
    <property type="project" value="InterPro"/>
</dbReference>
<keyword evidence="2" id="KW-0687">Ribonucleoprotein</keyword>
<name>X0UPV5_9ZZZZ</name>